<dbReference type="Proteomes" id="UP001465755">
    <property type="component" value="Unassembled WGS sequence"/>
</dbReference>
<accession>A0AAW1PD56</accession>
<dbReference type="Pfam" id="PF10615">
    <property type="entry name" value="DUF2470"/>
    <property type="match status" value="1"/>
</dbReference>
<feature type="domain" description="DUF2470" evidence="1">
    <location>
        <begin position="226"/>
        <end position="302"/>
    </location>
</feature>
<feature type="domain" description="CREG-like beta-barrel" evidence="2">
    <location>
        <begin position="69"/>
        <end position="213"/>
    </location>
</feature>
<dbReference type="EMBL" id="JALJOQ010000039">
    <property type="protein sequence ID" value="KAK9806037.1"/>
    <property type="molecule type" value="Genomic_DNA"/>
</dbReference>
<protein>
    <recommendedName>
        <fullName evidence="5">DUF2470 domain-containing protein</fullName>
    </recommendedName>
</protein>
<proteinExistence type="predicted"/>
<dbReference type="AlphaFoldDB" id="A0AAW1PD56"/>
<dbReference type="PANTHER" id="PTHR13343:SF24">
    <property type="entry name" value="OS07G0573800 PROTEIN"/>
    <property type="match status" value="1"/>
</dbReference>
<dbReference type="InterPro" id="IPR037119">
    <property type="entry name" value="Haem_oxidase_HugZ-like_sf"/>
</dbReference>
<evidence type="ECO:0000313" key="4">
    <source>
        <dbReference type="Proteomes" id="UP001465755"/>
    </source>
</evidence>
<gene>
    <name evidence="3" type="ORF">WJX73_007765</name>
</gene>
<reference evidence="3 4" key="1">
    <citation type="journal article" date="2024" name="Nat. Commun.">
        <title>Phylogenomics reveals the evolutionary origins of lichenization in chlorophyte algae.</title>
        <authorList>
            <person name="Puginier C."/>
            <person name="Libourel C."/>
            <person name="Otte J."/>
            <person name="Skaloud P."/>
            <person name="Haon M."/>
            <person name="Grisel S."/>
            <person name="Petersen M."/>
            <person name="Berrin J.G."/>
            <person name="Delaux P.M."/>
            <person name="Dal Grande F."/>
            <person name="Keller J."/>
        </authorList>
    </citation>
    <scope>NUCLEOTIDE SEQUENCE [LARGE SCALE GENOMIC DNA]</scope>
    <source>
        <strain evidence="3 4">SAG 2036</strain>
    </source>
</reference>
<dbReference type="InterPro" id="IPR019595">
    <property type="entry name" value="DUF2470"/>
</dbReference>
<dbReference type="SUPFAM" id="SSF50475">
    <property type="entry name" value="FMN-binding split barrel"/>
    <property type="match status" value="1"/>
</dbReference>
<organism evidence="3 4">
    <name type="scientific">Symbiochloris irregularis</name>
    <dbReference type="NCBI Taxonomy" id="706552"/>
    <lineage>
        <taxon>Eukaryota</taxon>
        <taxon>Viridiplantae</taxon>
        <taxon>Chlorophyta</taxon>
        <taxon>core chlorophytes</taxon>
        <taxon>Trebouxiophyceae</taxon>
        <taxon>Trebouxiales</taxon>
        <taxon>Trebouxiaceae</taxon>
        <taxon>Symbiochloris</taxon>
    </lineage>
</organism>
<dbReference type="Gene3D" id="3.20.180.10">
    <property type="entry name" value="PNP-oxidase-like"/>
    <property type="match status" value="1"/>
</dbReference>
<sequence length="315" mass="34309">MLLRLSAHSLSCSRQVFRLQQGRASAVSRTRSQPQRHHRHAAMASQAAAGATEQAVTFAQHQQQAARPTAAERTRTLCALSKSGVISTLACRGDEQGFPRGGVVEYVLDNTGRALFSLSSLSGHTQDLLNNERCSFTVTQPGFKDLSQGRLTVTGLTRKVPEAESAEAKDAYRAAHPKSFWIDFGDFTMFRMEPLVVRYNFGFASAGKVGAQEFAAAQPDPIAPISQPIATHVNDDHSKATLAIVQHFVPLDAPITAARVLNFDRLGMEVLCTDAEGEFACRVPFIRPAETRDAVRQMFVEMLKDTQAPAPDAAQ</sequence>
<evidence type="ECO:0008006" key="5">
    <source>
        <dbReference type="Google" id="ProtNLM"/>
    </source>
</evidence>
<dbReference type="Pfam" id="PF13883">
    <property type="entry name" value="CREG_beta-barrel"/>
    <property type="match status" value="1"/>
</dbReference>
<dbReference type="Gene3D" id="2.30.110.10">
    <property type="entry name" value="Electron Transport, Fmn-binding Protein, Chain A"/>
    <property type="match status" value="1"/>
</dbReference>
<evidence type="ECO:0000313" key="3">
    <source>
        <dbReference type="EMBL" id="KAK9806037.1"/>
    </source>
</evidence>
<comment type="caution">
    <text evidence="3">The sequence shown here is derived from an EMBL/GenBank/DDBJ whole genome shotgun (WGS) entry which is preliminary data.</text>
</comment>
<evidence type="ECO:0000259" key="2">
    <source>
        <dbReference type="Pfam" id="PF13883"/>
    </source>
</evidence>
<dbReference type="PANTHER" id="PTHR13343">
    <property type="entry name" value="CREG1 PROTEIN"/>
    <property type="match status" value="1"/>
</dbReference>
<name>A0AAW1PD56_9CHLO</name>
<dbReference type="InterPro" id="IPR012349">
    <property type="entry name" value="Split_barrel_FMN-bd"/>
</dbReference>
<evidence type="ECO:0000259" key="1">
    <source>
        <dbReference type="Pfam" id="PF10615"/>
    </source>
</evidence>
<dbReference type="InterPro" id="IPR055343">
    <property type="entry name" value="CREG_beta-barrel"/>
</dbReference>
<keyword evidence="4" id="KW-1185">Reference proteome</keyword>
<dbReference type="GO" id="GO:0005737">
    <property type="term" value="C:cytoplasm"/>
    <property type="evidence" value="ECO:0007669"/>
    <property type="project" value="UniProtKB-ARBA"/>
</dbReference>